<gene>
    <name evidence="1" type="ORF">cpu_01540</name>
</gene>
<evidence type="ECO:0008006" key="3">
    <source>
        <dbReference type="Google" id="ProtNLM"/>
    </source>
</evidence>
<dbReference type="EMBL" id="BDJK01000003">
    <property type="protein sequence ID" value="GAV21644.1"/>
    <property type="molecule type" value="Genomic_DNA"/>
</dbReference>
<reference evidence="2" key="1">
    <citation type="submission" date="2016-12" db="EMBL/GenBank/DDBJ databases">
        <title>Draft Genome Sequences od Carboxydothermus pertinax and islandicus, Hydrogenogenic Carboxydotrophic Bacteria.</title>
        <authorList>
            <person name="Fukuyama Y."/>
            <person name="Ohmae K."/>
            <person name="Yoneda Y."/>
            <person name="Yoshida T."/>
            <person name="Sako Y."/>
        </authorList>
    </citation>
    <scope>NUCLEOTIDE SEQUENCE [LARGE SCALE GENOMIC DNA]</scope>
    <source>
        <strain evidence="2">Ug1</strain>
    </source>
</reference>
<comment type="caution">
    <text evidence="1">The sequence shown here is derived from an EMBL/GenBank/DDBJ whole genome shotgun (WGS) entry which is preliminary data.</text>
</comment>
<accession>A0A1L8CS10</accession>
<evidence type="ECO:0000313" key="1">
    <source>
        <dbReference type="EMBL" id="GAV21644.1"/>
    </source>
</evidence>
<organism evidence="1 2">
    <name type="scientific">Carboxydothermus pertinax</name>
    <dbReference type="NCBI Taxonomy" id="870242"/>
    <lineage>
        <taxon>Bacteria</taxon>
        <taxon>Bacillati</taxon>
        <taxon>Bacillota</taxon>
        <taxon>Clostridia</taxon>
        <taxon>Thermoanaerobacterales</taxon>
        <taxon>Thermoanaerobacteraceae</taxon>
        <taxon>Carboxydothermus</taxon>
    </lineage>
</organism>
<name>A0A1L8CS10_9THEO</name>
<dbReference type="Pfam" id="PF13941">
    <property type="entry name" value="MutL"/>
    <property type="match status" value="1"/>
</dbReference>
<dbReference type="STRING" id="870242.cpu_01540"/>
<dbReference type="OrthoDB" id="9769453at2"/>
<protein>
    <recommendedName>
        <fullName evidence="3">MutL protein</fullName>
    </recommendedName>
</protein>
<dbReference type="NCBIfam" id="TIGR01319">
    <property type="entry name" value="glmL_fam"/>
    <property type="match status" value="1"/>
</dbReference>
<evidence type="ECO:0000313" key="2">
    <source>
        <dbReference type="Proteomes" id="UP000187485"/>
    </source>
</evidence>
<dbReference type="AlphaFoldDB" id="A0A1L8CS10"/>
<dbReference type="PIRSF" id="PIRSF004729">
    <property type="entry name" value="MutL"/>
    <property type="match status" value="1"/>
</dbReference>
<proteinExistence type="predicted"/>
<dbReference type="InterPro" id="IPR006230">
    <property type="entry name" value="MutL"/>
</dbReference>
<keyword evidence="2" id="KW-1185">Reference proteome</keyword>
<dbReference type="Proteomes" id="UP000187485">
    <property type="component" value="Unassembled WGS sequence"/>
</dbReference>
<sequence length="451" mass="48665">MALGLFLDIGSTYTKGRVVDLKTGQLLASAKAYTTVETDVTIGINDCLLELSRQVGKQEYKLKLASSSAAGGLRMAAVGLVKDLTTEAAKKAALTAGARVEKTYSYELTPEDLDELLALNPDIILLAGGTDGGNKKYIVENAKKLSRLKLKGTVLVAGNRSAAREIAEIFAGKVDFKIAPNVLPDLNNLNIEPVQKIIREIFLEKIVEAKGLKKAEQIVDKVMMPTPLAVLKGAEILAKKLGELILVDVGGATTDVYSVASGTPTLSGVSLKGLPEPYVKRTVEGDLGLRRTVKNVVEYGEKEFLALGISMEEVNSYVAKISQIPTYLPKTSGEWEIEIALARICVKTAMNRHAGRLEEVWTPSGKSYIQYGKDLTAVPVLVGTGGPLVYTREPAGILAAGTYEESIPSILKPKNPRFYLDTSYLLFAIGLLAEEDMDTSIKLLDFIEEIS</sequence>
<dbReference type="RefSeq" id="WP_075858091.1">
    <property type="nucleotide sequence ID" value="NZ_BDJK01000003.1"/>
</dbReference>
<dbReference type="NCBIfam" id="NF040745">
    <property type="entry name" value="accessory_GlmL"/>
    <property type="match status" value="1"/>
</dbReference>